<dbReference type="InterPro" id="IPR054334">
    <property type="entry name" value="MtrC-MtrF_dom_I"/>
</dbReference>
<dbReference type="InterPro" id="IPR051829">
    <property type="entry name" value="Multiheme_Cytochr_ET"/>
</dbReference>
<evidence type="ECO:0000259" key="4">
    <source>
        <dbReference type="Pfam" id="PF22113"/>
    </source>
</evidence>
<evidence type="ECO:0000259" key="3">
    <source>
        <dbReference type="Pfam" id="PF22111"/>
    </source>
</evidence>
<dbReference type="InterPro" id="IPR020014">
    <property type="entry name" value="Decahaem_cyt-c_OmcA/MtrC"/>
</dbReference>
<feature type="signal peptide" evidence="2">
    <location>
        <begin position="1"/>
        <end position="23"/>
    </location>
</feature>
<dbReference type="Proteomes" id="UP000662770">
    <property type="component" value="Chromosome"/>
</dbReference>
<evidence type="ECO:0000256" key="2">
    <source>
        <dbReference type="SAM" id="SignalP"/>
    </source>
</evidence>
<dbReference type="RefSeq" id="WP_207356083.1">
    <property type="nucleotide sequence ID" value="NZ_CP071503.1"/>
</dbReference>
<dbReference type="Gene3D" id="1.10.720.180">
    <property type="match status" value="1"/>
</dbReference>
<keyword evidence="1 2" id="KW-0732">Signal</keyword>
<feature type="domain" description="Decaheme cytochrome c component MtrC/MtrF" evidence="3">
    <location>
        <begin position="62"/>
        <end position="186"/>
    </location>
</feature>
<evidence type="ECO:0000256" key="1">
    <source>
        <dbReference type="ARBA" id="ARBA00022729"/>
    </source>
</evidence>
<evidence type="ECO:0000313" key="6">
    <source>
        <dbReference type="Proteomes" id="UP000662770"/>
    </source>
</evidence>
<organism evidence="5 6">
    <name type="scientific">Shewanella avicenniae</name>
    <dbReference type="NCBI Taxonomy" id="2814294"/>
    <lineage>
        <taxon>Bacteria</taxon>
        <taxon>Pseudomonadati</taxon>
        <taxon>Pseudomonadota</taxon>
        <taxon>Gammaproteobacteria</taxon>
        <taxon>Alteromonadales</taxon>
        <taxon>Shewanellaceae</taxon>
        <taxon>Shewanella</taxon>
    </lineage>
</organism>
<accession>A0ABX7QVC9</accession>
<dbReference type="PANTHER" id="PTHR35038">
    <property type="entry name" value="DISSIMILATORY SULFITE REDUCTASE SIRA"/>
    <property type="match status" value="1"/>
</dbReference>
<dbReference type="EMBL" id="CP071503">
    <property type="protein sequence ID" value="QSX34886.1"/>
    <property type="molecule type" value="Genomic_DNA"/>
</dbReference>
<name>A0ABX7QVC9_9GAMM</name>
<keyword evidence="6" id="KW-1185">Reference proteome</keyword>
<feature type="chain" id="PRO_5045776894" evidence="2">
    <location>
        <begin position="24"/>
        <end position="663"/>
    </location>
</feature>
<dbReference type="NCBIfam" id="TIGR03507">
    <property type="entry name" value="decahem_SO1788"/>
    <property type="match status" value="1"/>
</dbReference>
<feature type="domain" description="Outer membrane cytochrome MtrC/MtrF-like" evidence="4">
    <location>
        <begin position="194"/>
        <end position="332"/>
    </location>
</feature>
<sequence>MMNALKSKYARWFATSALSLALAGCGGSDGTDGADGNAGNPGGAPAMTIDSMNVTFYEESITDGVASVRFLVTNQDDEAIVGLQQIRFYALQLAPKGALGVGDASAWQYLVDETCTVSGSCPGTFEDKKNGVYTYTFATKLTDTAATRATFNPELAQRFMLRLYSSPLPDGTAVPNTNALVDFTTDGNTPSYSRKIVATESCNNCHGDVSTAQHHGGYNDVNFCASCHTLGRVSEGKQFSMLIHDVHFNTTDAGEIEPAFESDALKSCNSCHTNAGDATPDWNNWAQVPTAQACGSCHNDIDFATGVGHTVQQDNSSCVACHTAEWTEEVHSEAITHKRAVIDTRGMQVSVTGHDDNTATISINLLDGEGNVLDLAAELPKIKRLETITNVGPNFPVMGYLPSPGTGAAHLSQDFVSNNVLQDGITIDGNTLSFVTPALPFGAGDTDTAFTFVGLEMCSAADQVVNCAADSATTSMKAALAFGTKSGAAPSHRHTDSVNYGACQQCHGDTFSLHKGYHAGFVMSEQLARNNVVGLDGCVACHTPDGTYSGGAMRGAFEMKLHVVHNEVGVITECTQCHSSFNLDAFDKKGALATSAGAYTTPVTAVCTSCHTLGSEGLHSQQTLESYGAVVNGDYNAANQAAQSETCFYCHKPTAADHTQVNM</sequence>
<feature type="domain" description="Outer membrane cytochrome MtrC/MtrF-like" evidence="4">
    <location>
        <begin position="498"/>
        <end position="658"/>
    </location>
</feature>
<dbReference type="InterPro" id="IPR054337">
    <property type="entry name" value="Mtrc-MtrF-like_dom_II/IV"/>
</dbReference>
<dbReference type="PANTHER" id="PTHR35038:SF6">
    <property type="entry name" value="SURFACE LOCALIZED DECAHEME CYTOCHROME C LIPOPROTEIN"/>
    <property type="match status" value="1"/>
</dbReference>
<dbReference type="Pfam" id="PF22113">
    <property type="entry name" value="Mtrc-MtrF_II-IV_dom"/>
    <property type="match status" value="2"/>
</dbReference>
<dbReference type="InterPro" id="IPR036280">
    <property type="entry name" value="Multihaem_cyt_sf"/>
</dbReference>
<dbReference type="Pfam" id="PF22111">
    <property type="entry name" value="MtrC-MtrF_N"/>
    <property type="match status" value="1"/>
</dbReference>
<protein>
    <submittedName>
        <fullName evidence="5">OmcA/MtrC family decaheme c-type cytochrome</fullName>
    </submittedName>
</protein>
<evidence type="ECO:0000313" key="5">
    <source>
        <dbReference type="EMBL" id="QSX34886.1"/>
    </source>
</evidence>
<dbReference type="CDD" id="cd08168">
    <property type="entry name" value="Cytochrom_C3"/>
    <property type="match status" value="1"/>
</dbReference>
<dbReference type="Gene3D" id="3.90.10.10">
    <property type="entry name" value="Cytochrome C3"/>
    <property type="match status" value="1"/>
</dbReference>
<gene>
    <name evidence="5" type="ORF">JYB87_06585</name>
</gene>
<dbReference type="PROSITE" id="PS51257">
    <property type="entry name" value="PROKAR_LIPOPROTEIN"/>
    <property type="match status" value="1"/>
</dbReference>
<proteinExistence type="predicted"/>
<reference evidence="5 6" key="1">
    <citation type="submission" date="2021-03" db="EMBL/GenBank/DDBJ databases">
        <title>Novel species identification of genus Shewanella.</title>
        <authorList>
            <person name="Liu G."/>
            <person name="Zhang Q."/>
        </authorList>
    </citation>
    <scope>NUCLEOTIDE SEQUENCE [LARGE SCALE GENOMIC DNA]</scope>
    <source>
        <strain evidence="5 6">FJAT-51800</strain>
    </source>
</reference>
<dbReference type="SUPFAM" id="SSF48695">
    <property type="entry name" value="Multiheme cytochromes"/>
    <property type="match status" value="1"/>
</dbReference>